<keyword evidence="1" id="KW-1133">Transmembrane helix</keyword>
<protein>
    <submittedName>
        <fullName evidence="2">Uncharacterized protein</fullName>
    </submittedName>
</protein>
<organism evidence="2">
    <name type="scientific">hydrothermal vent metagenome</name>
    <dbReference type="NCBI Taxonomy" id="652676"/>
    <lineage>
        <taxon>unclassified sequences</taxon>
        <taxon>metagenomes</taxon>
        <taxon>ecological metagenomes</taxon>
    </lineage>
</organism>
<accession>A0A3B1E783</accession>
<feature type="transmembrane region" description="Helical" evidence="1">
    <location>
        <begin position="21"/>
        <end position="41"/>
    </location>
</feature>
<gene>
    <name evidence="2" type="ORF">MNBD_PLANCTO03-1344</name>
</gene>
<keyword evidence="1" id="KW-0812">Transmembrane</keyword>
<feature type="transmembrane region" description="Helical" evidence="1">
    <location>
        <begin position="99"/>
        <end position="122"/>
    </location>
</feature>
<dbReference type="AlphaFoldDB" id="A0A3B1E783"/>
<evidence type="ECO:0000256" key="1">
    <source>
        <dbReference type="SAM" id="Phobius"/>
    </source>
</evidence>
<keyword evidence="1" id="KW-0472">Membrane</keyword>
<reference evidence="2" key="1">
    <citation type="submission" date="2018-06" db="EMBL/GenBank/DDBJ databases">
        <authorList>
            <person name="Zhirakovskaya E."/>
        </authorList>
    </citation>
    <scope>NUCLEOTIDE SEQUENCE</scope>
</reference>
<evidence type="ECO:0000313" key="2">
    <source>
        <dbReference type="EMBL" id="VAX42555.1"/>
    </source>
</evidence>
<proteinExistence type="predicted"/>
<name>A0A3B1E783_9ZZZZ</name>
<dbReference type="EMBL" id="UOGK01000715">
    <property type="protein sequence ID" value="VAX42555.1"/>
    <property type="molecule type" value="Genomic_DNA"/>
</dbReference>
<sequence>MKARFPHLQRSSPNHSRGLTRLGLWGCRVLALVWAAGWIAFTAQTVWGQGWDQTLLGTVSGAAVLVPVMLAWMFPRFGGLVLVGLGVCAKLWADSQTAIVGLAVPGVALGTAFILLGTSAAFQRWRTRRKALKIARTLDRS</sequence>